<dbReference type="InterPro" id="IPR007895">
    <property type="entry name" value="MASE1"/>
</dbReference>
<evidence type="ECO:0000256" key="4">
    <source>
        <dbReference type="ARBA" id="ARBA00022989"/>
    </source>
</evidence>
<feature type="transmembrane region" description="Helical" evidence="6">
    <location>
        <begin position="200"/>
        <end position="221"/>
    </location>
</feature>
<feature type="transmembrane region" description="Helical" evidence="6">
    <location>
        <begin position="164"/>
        <end position="188"/>
    </location>
</feature>
<dbReference type="EMBL" id="JADIKD010000007">
    <property type="protein sequence ID" value="MFK2916681.1"/>
    <property type="molecule type" value="Genomic_DNA"/>
</dbReference>
<feature type="transmembrane region" description="Helical" evidence="6">
    <location>
        <begin position="242"/>
        <end position="263"/>
    </location>
</feature>
<keyword evidence="2" id="KW-1003">Cell membrane</keyword>
<name>A0ABW8K1B1_9GAMM</name>
<feature type="domain" description="MASE1" evidence="7">
    <location>
        <begin position="65"/>
        <end position="325"/>
    </location>
</feature>
<feature type="transmembrane region" description="Helical" evidence="6">
    <location>
        <begin position="314"/>
        <end position="333"/>
    </location>
</feature>
<evidence type="ECO:0000259" key="7">
    <source>
        <dbReference type="Pfam" id="PF05231"/>
    </source>
</evidence>
<dbReference type="RefSeq" id="WP_379986063.1">
    <property type="nucleotide sequence ID" value="NZ_JADIKD010000007.1"/>
</dbReference>
<keyword evidence="9" id="KW-1185">Reference proteome</keyword>
<dbReference type="Pfam" id="PF05231">
    <property type="entry name" value="MASE1"/>
    <property type="match status" value="1"/>
</dbReference>
<keyword evidence="4 6" id="KW-1133">Transmembrane helix</keyword>
<comment type="subcellular location">
    <subcellularLocation>
        <location evidence="1">Cell membrane</location>
        <topology evidence="1">Multi-pass membrane protein</topology>
    </subcellularLocation>
</comment>
<evidence type="ECO:0000256" key="6">
    <source>
        <dbReference type="SAM" id="Phobius"/>
    </source>
</evidence>
<keyword evidence="5 6" id="KW-0472">Membrane</keyword>
<protein>
    <submittedName>
        <fullName evidence="8">MASE1 domain-containing protein</fullName>
    </submittedName>
</protein>
<evidence type="ECO:0000256" key="3">
    <source>
        <dbReference type="ARBA" id="ARBA00022692"/>
    </source>
</evidence>
<accession>A0ABW8K1B1</accession>
<reference evidence="8 9" key="1">
    <citation type="submission" date="2020-10" db="EMBL/GenBank/DDBJ databases">
        <title>Phylogeny of dyella-like bacteria.</title>
        <authorList>
            <person name="Fu J."/>
        </authorList>
    </citation>
    <scope>NUCLEOTIDE SEQUENCE [LARGE SCALE GENOMIC DNA]</scope>
    <source>
        <strain evidence="8 9">BB4</strain>
    </source>
</reference>
<comment type="caution">
    <text evidence="8">The sequence shown here is derived from an EMBL/GenBank/DDBJ whole genome shotgun (WGS) entry which is preliminary data.</text>
</comment>
<evidence type="ECO:0000313" key="9">
    <source>
        <dbReference type="Proteomes" id="UP001620408"/>
    </source>
</evidence>
<organism evidence="8 9">
    <name type="scientific">Dyella koreensis</name>
    <dbReference type="NCBI Taxonomy" id="311235"/>
    <lineage>
        <taxon>Bacteria</taxon>
        <taxon>Pseudomonadati</taxon>
        <taxon>Pseudomonadota</taxon>
        <taxon>Gammaproteobacteria</taxon>
        <taxon>Lysobacterales</taxon>
        <taxon>Rhodanobacteraceae</taxon>
        <taxon>Dyella</taxon>
    </lineage>
</organism>
<evidence type="ECO:0000256" key="1">
    <source>
        <dbReference type="ARBA" id="ARBA00004651"/>
    </source>
</evidence>
<gene>
    <name evidence="8" type="ORF">ISS97_05355</name>
</gene>
<feature type="transmembrane region" description="Helical" evidence="6">
    <location>
        <begin position="134"/>
        <end position="152"/>
    </location>
</feature>
<evidence type="ECO:0000313" key="8">
    <source>
        <dbReference type="EMBL" id="MFK2916681.1"/>
    </source>
</evidence>
<sequence length="566" mass="62678">MADIGYPQRRRHAGDCYTRFRQWITPAFSGISHHCLYVEKWIGDVMGIGTDMDQKLGWLGRQVAVAVAYGLVYELLRSMSFAHFVPVSGFKLSVLLLTPRRYWPALLISEMSVLAYTLESCIASFGWAFYLFSIIPPIAPLMIIVAACRARLPGLALPNFKLSSLLICTVISTVVLVADSLISASLILDPVGVGRKPLSVLMGDYLLGTYTGILAVTPLVLTAAFEWRKRRSLTAIWMNNKALLQATAFALVAMSVEVFAFSYSDNSTLRFAGQAMLLVPAAYFLMRWDWKGAAVVGALSSFGIVALMPAKFDLATLMTQTMMALSLTAFIVLGQQTAKLKQATKAKDNHLKKARLEQHLSELRLQRSSFELSFVNVELARAHRHLLIQLGHTHNRGEVETQKHHLTKTTRRLTELANSLAPPMGAGHPHALTEGPISELLAKLGVDYHVNLRGQLSLLSKSTFALLYRLSCEAVAYLLKEHPTDRIVLSTQTVIEDNVMTIALTVQSAGQIISSPARNRIMQELGTYDLGLEELRIRAQLFNGDVTVDGKQVYVSLQQEFITELD</sequence>
<dbReference type="Proteomes" id="UP001620408">
    <property type="component" value="Unassembled WGS sequence"/>
</dbReference>
<evidence type="ECO:0000256" key="5">
    <source>
        <dbReference type="ARBA" id="ARBA00023136"/>
    </source>
</evidence>
<keyword evidence="3 6" id="KW-0812">Transmembrane</keyword>
<proteinExistence type="predicted"/>
<feature type="transmembrane region" description="Helical" evidence="6">
    <location>
        <begin position="292"/>
        <end position="308"/>
    </location>
</feature>
<evidence type="ECO:0000256" key="2">
    <source>
        <dbReference type="ARBA" id="ARBA00022475"/>
    </source>
</evidence>